<dbReference type="PANTHER" id="PTHR43742">
    <property type="entry name" value="TRIMETHYLAMINE-N-OXIDE REDUCTASE"/>
    <property type="match status" value="1"/>
</dbReference>
<dbReference type="EMBL" id="DSDO01000359">
    <property type="protein sequence ID" value="HDR47089.1"/>
    <property type="molecule type" value="Genomic_DNA"/>
</dbReference>
<proteinExistence type="predicted"/>
<dbReference type="GO" id="GO:0016491">
    <property type="term" value="F:oxidoreductase activity"/>
    <property type="evidence" value="ECO:0007669"/>
    <property type="project" value="UniProtKB-KW"/>
</dbReference>
<dbReference type="InterPro" id="IPR006657">
    <property type="entry name" value="MoPterin_dinucl-bd_dom"/>
</dbReference>
<evidence type="ECO:0000256" key="1">
    <source>
        <dbReference type="ARBA" id="ARBA00022485"/>
    </source>
</evidence>
<dbReference type="AlphaFoldDB" id="A0A831PIX2"/>
<dbReference type="Proteomes" id="UP000886162">
    <property type="component" value="Unassembled WGS sequence"/>
</dbReference>
<evidence type="ECO:0000313" key="6">
    <source>
        <dbReference type="EMBL" id="HDR47089.1"/>
    </source>
</evidence>
<dbReference type="Pfam" id="PF01568">
    <property type="entry name" value="Molydop_binding"/>
    <property type="match status" value="1"/>
</dbReference>
<evidence type="ECO:0000256" key="3">
    <source>
        <dbReference type="ARBA" id="ARBA00022729"/>
    </source>
</evidence>
<keyword evidence="1" id="KW-0408">Iron</keyword>
<accession>A0A831PIX2</accession>
<evidence type="ECO:0000256" key="2">
    <source>
        <dbReference type="ARBA" id="ARBA00022505"/>
    </source>
</evidence>
<feature type="domain" description="Molybdopterin dinucleotide-binding" evidence="5">
    <location>
        <begin position="125"/>
        <end position="206"/>
    </location>
</feature>
<name>A0A831PIX2_9BACT</name>
<sequence length="261" mass="29623">VQKGPKPRLAVRRRAVDPEFDTKPGWEIFKQLATRLDLDQSFPYNTIDDLWKWQLEPTGLSIEDFDAKGFVPLSDKVIMYDRDKLEGQFKTPSGKIEIISEKLTKAGLESLKPYESPAKPAKGKFRLVYGRSAVHTHGHTINNILLYELMPKNTLWINNKVAAKLNIADGDVVDVIAEDGFKQRIRAHVTEFIHPECVYTVHGFGRQIPLQSRAYHAGLSDQKLMVGMLDNWDQAGGAINLCEAFVTVRRSARNPKRRVEL</sequence>
<dbReference type="GO" id="GO:0043546">
    <property type="term" value="F:molybdopterin cofactor binding"/>
    <property type="evidence" value="ECO:0007669"/>
    <property type="project" value="InterPro"/>
</dbReference>
<dbReference type="Gene3D" id="2.40.40.20">
    <property type="match status" value="1"/>
</dbReference>
<dbReference type="Gene3D" id="3.40.50.740">
    <property type="match status" value="1"/>
</dbReference>
<keyword evidence="4" id="KW-0560">Oxidoreductase</keyword>
<evidence type="ECO:0000256" key="4">
    <source>
        <dbReference type="ARBA" id="ARBA00023002"/>
    </source>
</evidence>
<keyword evidence="1" id="KW-0411">Iron-sulfur</keyword>
<protein>
    <submittedName>
        <fullName evidence="6">Thiosulfate reductase</fullName>
    </submittedName>
</protein>
<dbReference type="InterPro" id="IPR009010">
    <property type="entry name" value="Asp_de-COase-like_dom_sf"/>
</dbReference>
<dbReference type="InterPro" id="IPR050612">
    <property type="entry name" value="Prok_Mopterin_Oxidored"/>
</dbReference>
<dbReference type="SUPFAM" id="SSF53706">
    <property type="entry name" value="Formate dehydrogenase/DMSO reductase, domains 1-3"/>
    <property type="match status" value="1"/>
</dbReference>
<gene>
    <name evidence="6" type="ORF">ENN94_05240</name>
</gene>
<reference evidence="6" key="1">
    <citation type="journal article" date="2020" name="mSystems">
        <title>Genome- and Community-Level Interaction Insights into Carbon Utilization and Element Cycling Functions of Hydrothermarchaeota in Hydrothermal Sediment.</title>
        <authorList>
            <person name="Zhou Z."/>
            <person name="Liu Y."/>
            <person name="Xu W."/>
            <person name="Pan J."/>
            <person name="Luo Z.H."/>
            <person name="Li M."/>
        </authorList>
    </citation>
    <scope>NUCLEOTIDE SEQUENCE [LARGE SCALE GENOMIC DNA]</scope>
    <source>
        <strain evidence="6">SpSt-1220</strain>
    </source>
</reference>
<evidence type="ECO:0000259" key="5">
    <source>
        <dbReference type="Pfam" id="PF01568"/>
    </source>
</evidence>
<keyword evidence="3" id="KW-0732">Signal</keyword>
<dbReference type="GO" id="GO:0051539">
    <property type="term" value="F:4 iron, 4 sulfur cluster binding"/>
    <property type="evidence" value="ECO:0007669"/>
    <property type="project" value="UniProtKB-KW"/>
</dbReference>
<comment type="caution">
    <text evidence="6">The sequence shown here is derived from an EMBL/GenBank/DDBJ whole genome shotgun (WGS) entry which is preliminary data.</text>
</comment>
<dbReference type="PANTHER" id="PTHR43742:SF9">
    <property type="entry name" value="TETRATHIONATE REDUCTASE SUBUNIT A"/>
    <property type="match status" value="1"/>
</dbReference>
<keyword evidence="1" id="KW-0479">Metal-binding</keyword>
<dbReference type="SUPFAM" id="SSF50692">
    <property type="entry name" value="ADC-like"/>
    <property type="match status" value="1"/>
</dbReference>
<organism evidence="6">
    <name type="scientific">Geoalkalibacter subterraneus</name>
    <dbReference type="NCBI Taxonomy" id="483547"/>
    <lineage>
        <taxon>Bacteria</taxon>
        <taxon>Pseudomonadati</taxon>
        <taxon>Thermodesulfobacteriota</taxon>
        <taxon>Desulfuromonadia</taxon>
        <taxon>Desulfuromonadales</taxon>
        <taxon>Geoalkalibacteraceae</taxon>
        <taxon>Geoalkalibacter</taxon>
    </lineage>
</organism>
<dbReference type="CDD" id="cd02778">
    <property type="entry name" value="MopB_CT_Thiosulfate-R-like"/>
    <property type="match status" value="1"/>
</dbReference>
<keyword evidence="1" id="KW-0004">4Fe-4S</keyword>
<keyword evidence="2" id="KW-0500">Molybdenum</keyword>
<feature type="non-terminal residue" evidence="6">
    <location>
        <position position="1"/>
    </location>
</feature>